<sequence>MAGIDKGYFPDKATKLAIKNTVDGIKTTTDITKTGVDQLASSIDGMNTKIVKMDSPFEAGKFVPFQIQSNLGASSGTVVYSVTGSGLLDLALAVASSNPNTASIRVIVDGVVMVQAPPTTAYAVGVVPIGDWAGASTPFVHITRNGLSSVITPSGTYTPGVTISSMGVLWINRPIKFNKSLEIVVGMSTDGQYRIQGGLFI</sequence>
<accession>A0A1E4QZ30</accession>
<evidence type="ECO:0000313" key="1">
    <source>
        <dbReference type="EMBL" id="ODV53457.1"/>
    </source>
</evidence>
<dbReference type="RefSeq" id="WP_069482492.1">
    <property type="nucleotide sequence ID" value="NZ_KV766182.1"/>
</dbReference>
<proteinExistence type="predicted"/>
<comment type="caution">
    <text evidence="1">The sequence shown here is derived from an EMBL/GenBank/DDBJ whole genome shotgun (WGS) entry which is preliminary data.</text>
</comment>
<dbReference type="AlphaFoldDB" id="A0A1E4QZ30"/>
<name>A0A1E4QZ30_9BACI</name>
<dbReference type="EMBL" id="MECQ01000006">
    <property type="protein sequence ID" value="ODV53457.1"/>
    <property type="molecule type" value="Genomic_DNA"/>
</dbReference>
<dbReference type="Proteomes" id="UP000094784">
    <property type="component" value="Unassembled WGS sequence"/>
</dbReference>
<gene>
    <name evidence="1" type="ORF">BG258_22815</name>
</gene>
<protein>
    <submittedName>
        <fullName evidence="1">Uncharacterized protein</fullName>
    </submittedName>
</protein>
<organism evidence="1 2">
    <name type="scientific">Lysinibacillus fusiformis</name>
    <dbReference type="NCBI Taxonomy" id="28031"/>
    <lineage>
        <taxon>Bacteria</taxon>
        <taxon>Bacillati</taxon>
        <taxon>Bacillota</taxon>
        <taxon>Bacilli</taxon>
        <taxon>Bacillales</taxon>
        <taxon>Bacillaceae</taxon>
        <taxon>Lysinibacillus</taxon>
    </lineage>
</organism>
<evidence type="ECO:0000313" key="2">
    <source>
        <dbReference type="Proteomes" id="UP000094784"/>
    </source>
</evidence>
<reference evidence="1 2" key="1">
    <citation type="submission" date="2016-09" db="EMBL/GenBank/DDBJ databases">
        <title>Draft genome sequence of the soil isolate, Lysinibacillus fusiformis M5, a potential hypoxanthine producer.</title>
        <authorList>
            <person name="Gallegos-Monterrosa R."/>
            <person name="Maroti G."/>
            <person name="Balint B."/>
            <person name="Kovacs A.T."/>
        </authorList>
    </citation>
    <scope>NUCLEOTIDE SEQUENCE [LARGE SCALE GENOMIC DNA]</scope>
    <source>
        <strain evidence="1 2">M5</strain>
    </source>
</reference>